<dbReference type="Proteomes" id="UP001164250">
    <property type="component" value="Chromosome 4"/>
</dbReference>
<proteinExistence type="predicted"/>
<sequence>MDFLMDHGIILTSDKENVTVYYKALIHGFCKLQEMDSAKELLFGLLVPVCPVIGLIRGLLMVAATNAIKKH</sequence>
<keyword evidence="2" id="KW-1185">Reference proteome</keyword>
<evidence type="ECO:0000313" key="1">
    <source>
        <dbReference type="EMBL" id="KAJ0099168.1"/>
    </source>
</evidence>
<comment type="caution">
    <text evidence="1">The sequence shown here is derived from an EMBL/GenBank/DDBJ whole genome shotgun (WGS) entry which is preliminary data.</text>
</comment>
<reference evidence="2" key="1">
    <citation type="journal article" date="2023" name="G3 (Bethesda)">
        <title>Genome assembly and association tests identify interacting loci associated with vigor, precocity, and sex in interspecific pistachio rootstocks.</title>
        <authorList>
            <person name="Palmer W."/>
            <person name="Jacygrad E."/>
            <person name="Sagayaradj S."/>
            <person name="Cavanaugh K."/>
            <person name="Han R."/>
            <person name="Bertier L."/>
            <person name="Beede B."/>
            <person name="Kafkas S."/>
            <person name="Golino D."/>
            <person name="Preece J."/>
            <person name="Michelmore R."/>
        </authorList>
    </citation>
    <scope>NUCLEOTIDE SEQUENCE [LARGE SCALE GENOMIC DNA]</scope>
</reference>
<name>A0ACC1BJR2_9ROSI</name>
<dbReference type="EMBL" id="CM047900">
    <property type="protein sequence ID" value="KAJ0099168.1"/>
    <property type="molecule type" value="Genomic_DNA"/>
</dbReference>
<evidence type="ECO:0000313" key="2">
    <source>
        <dbReference type="Proteomes" id="UP001164250"/>
    </source>
</evidence>
<protein>
    <submittedName>
        <fullName evidence="1">Uncharacterized protein</fullName>
    </submittedName>
</protein>
<gene>
    <name evidence="1" type="ORF">Patl1_21558</name>
</gene>
<organism evidence="1 2">
    <name type="scientific">Pistacia atlantica</name>
    <dbReference type="NCBI Taxonomy" id="434234"/>
    <lineage>
        <taxon>Eukaryota</taxon>
        <taxon>Viridiplantae</taxon>
        <taxon>Streptophyta</taxon>
        <taxon>Embryophyta</taxon>
        <taxon>Tracheophyta</taxon>
        <taxon>Spermatophyta</taxon>
        <taxon>Magnoliopsida</taxon>
        <taxon>eudicotyledons</taxon>
        <taxon>Gunneridae</taxon>
        <taxon>Pentapetalae</taxon>
        <taxon>rosids</taxon>
        <taxon>malvids</taxon>
        <taxon>Sapindales</taxon>
        <taxon>Anacardiaceae</taxon>
        <taxon>Pistacia</taxon>
    </lineage>
</organism>
<accession>A0ACC1BJR2</accession>